<dbReference type="Gene3D" id="3.20.20.150">
    <property type="entry name" value="Divalent-metal-dependent TIM barrel enzymes"/>
    <property type="match status" value="1"/>
</dbReference>
<geneLocation type="plasmid" evidence="2 3">
    <name>unnamed</name>
</geneLocation>
<keyword evidence="2" id="KW-0413">Isomerase</keyword>
<evidence type="ECO:0000313" key="2">
    <source>
        <dbReference type="EMBL" id="WEX91559.1"/>
    </source>
</evidence>
<evidence type="ECO:0000259" key="1">
    <source>
        <dbReference type="Pfam" id="PF01261"/>
    </source>
</evidence>
<proteinExistence type="predicted"/>
<accession>A0ABY8DKX3</accession>
<dbReference type="InterPro" id="IPR050312">
    <property type="entry name" value="IolE/XylAMocC-like"/>
</dbReference>
<keyword evidence="2" id="KW-0614">Plasmid</keyword>
<dbReference type="RefSeq" id="WP_280663519.1">
    <property type="nucleotide sequence ID" value="NZ_CP120375.1"/>
</dbReference>
<keyword evidence="3" id="KW-1185">Reference proteome</keyword>
<organism evidence="2 3">
    <name type="scientific">Sinorhizobium garamanticum</name>
    <dbReference type="NCBI Taxonomy" id="680247"/>
    <lineage>
        <taxon>Bacteria</taxon>
        <taxon>Pseudomonadati</taxon>
        <taxon>Pseudomonadota</taxon>
        <taxon>Alphaproteobacteria</taxon>
        <taxon>Hyphomicrobiales</taxon>
        <taxon>Rhizobiaceae</taxon>
        <taxon>Sinorhizobium/Ensifer group</taxon>
        <taxon>Sinorhizobium</taxon>
    </lineage>
</organism>
<dbReference type="PANTHER" id="PTHR12110">
    <property type="entry name" value="HYDROXYPYRUVATE ISOMERASE"/>
    <property type="match status" value="1"/>
</dbReference>
<feature type="domain" description="Xylose isomerase-like TIM barrel" evidence="1">
    <location>
        <begin position="25"/>
        <end position="277"/>
    </location>
</feature>
<protein>
    <submittedName>
        <fullName evidence="2">Sugar phosphate isomerase/epimerase</fullName>
    </submittedName>
</protein>
<name>A0ABY8DKX3_9HYPH</name>
<dbReference type="GO" id="GO:0016853">
    <property type="term" value="F:isomerase activity"/>
    <property type="evidence" value="ECO:0007669"/>
    <property type="project" value="UniProtKB-KW"/>
</dbReference>
<dbReference type="EMBL" id="CP120375">
    <property type="protein sequence ID" value="WEX91559.1"/>
    <property type="molecule type" value="Genomic_DNA"/>
</dbReference>
<dbReference type="Proteomes" id="UP001229355">
    <property type="component" value="Plasmid unnamed"/>
</dbReference>
<dbReference type="PANTHER" id="PTHR12110:SF53">
    <property type="entry name" value="BLR5974 PROTEIN"/>
    <property type="match status" value="1"/>
</dbReference>
<reference evidence="2 3" key="1">
    <citation type="submission" date="2023-03" db="EMBL/GenBank/DDBJ databases">
        <authorList>
            <person name="Kaur S."/>
            <person name="Espinosa-Saiz D."/>
            <person name="Velazquez E."/>
            <person name="Menendez E."/>
            <person name="diCenzo G.C."/>
        </authorList>
    </citation>
    <scope>NUCLEOTIDE SEQUENCE [LARGE SCALE GENOMIC DNA]</scope>
    <source>
        <strain evidence="2 3">LMG 24692</strain>
        <plasmid evidence="2 3">unnamed</plasmid>
    </source>
</reference>
<dbReference type="SUPFAM" id="SSF51658">
    <property type="entry name" value="Xylose isomerase-like"/>
    <property type="match status" value="1"/>
</dbReference>
<dbReference type="InterPro" id="IPR036237">
    <property type="entry name" value="Xyl_isomerase-like_sf"/>
</dbReference>
<sequence>MDTCITVWHWPTQERWFDEGIRTSLDLVRNAGFTHINWNPDAGSSYWMADTEIEFTRRIVAEAGLKVHSVHSTNGRNTVSELIGPVPFTFESRKDIRSPHEWQRVSGVELLKNRIDLAAAFGAPNIVLHVDISDDVFRSPESEAEFFAPLYRSLDELRPYCLERKVQIAAETLLDASAGSFLKLYDRLFSRYDPAFIGLCYDSGHWELLEPGGLTVLERFGNRLIATHIHDNFGAKDNHLLPFDGRLDWNAITKAIAATDYVTPLNFETPMDRYGVPDAVFYQRAHAVAARLEEMIATARRKVGE</sequence>
<evidence type="ECO:0000313" key="3">
    <source>
        <dbReference type="Proteomes" id="UP001229355"/>
    </source>
</evidence>
<dbReference type="Pfam" id="PF01261">
    <property type="entry name" value="AP_endonuc_2"/>
    <property type="match status" value="1"/>
</dbReference>
<dbReference type="InterPro" id="IPR013022">
    <property type="entry name" value="Xyl_isomerase-like_TIM-brl"/>
</dbReference>
<gene>
    <name evidence="2" type="ORF">PZN02_006386</name>
</gene>